<dbReference type="AlphaFoldDB" id="A0A953L9J8"/>
<dbReference type="InterPro" id="IPR006016">
    <property type="entry name" value="UspA"/>
</dbReference>
<evidence type="ECO:0000313" key="3">
    <source>
        <dbReference type="EMBL" id="MBY5956726.1"/>
    </source>
</evidence>
<dbReference type="PRINTS" id="PR01438">
    <property type="entry name" value="UNVRSLSTRESS"/>
</dbReference>
<evidence type="ECO:0000313" key="4">
    <source>
        <dbReference type="Proteomes" id="UP000753961"/>
    </source>
</evidence>
<accession>A0A953L9J8</accession>
<dbReference type="Proteomes" id="UP000753961">
    <property type="component" value="Unassembled WGS sequence"/>
</dbReference>
<dbReference type="PANTHER" id="PTHR46268:SF6">
    <property type="entry name" value="UNIVERSAL STRESS PROTEIN UP12"/>
    <property type="match status" value="1"/>
</dbReference>
<dbReference type="PANTHER" id="PTHR46268">
    <property type="entry name" value="STRESS RESPONSE PROTEIN NHAX"/>
    <property type="match status" value="1"/>
</dbReference>
<name>A0A953L9J8_9BACT</name>
<evidence type="ECO:0000259" key="2">
    <source>
        <dbReference type="Pfam" id="PF00582"/>
    </source>
</evidence>
<comment type="caution">
    <text evidence="3">The sequence shown here is derived from an EMBL/GenBank/DDBJ whole genome shotgun (WGS) entry which is preliminary data.</text>
</comment>
<organism evidence="3 4">
    <name type="scientific">Membranihabitans marinus</name>
    <dbReference type="NCBI Taxonomy" id="1227546"/>
    <lineage>
        <taxon>Bacteria</taxon>
        <taxon>Pseudomonadati</taxon>
        <taxon>Bacteroidota</taxon>
        <taxon>Saprospiria</taxon>
        <taxon>Saprospirales</taxon>
        <taxon>Saprospiraceae</taxon>
        <taxon>Membranihabitans</taxon>
    </lineage>
</organism>
<dbReference type="Gene3D" id="3.40.50.12370">
    <property type="match status" value="1"/>
</dbReference>
<protein>
    <submittedName>
        <fullName evidence="3">Universal stress protein</fullName>
    </submittedName>
</protein>
<sequence length="271" mass="31013">MKNLLFATDFSESSRNSFQFVKAMIDKYPMKVNVIHVFDIPIPTATTLASNAVMGMIKERESAVNRHLVKMLDELPKENQGEKYAIHGTYPSTEISEMAEKSNAMLIVMALRQKYSFFERLIGTTTAHTIQKSKIPVLAIPNGLKFTDFDDILFPTQMKVGDEMKERELKALKWLHEFVGMVEKPDIHMIHISSDKNQVSTTIQDKPFPGMEFTVTGAKSIEEGILSFLEKKSMDLLAVYKPNRPFWERIYHSSVTRKFLEQNKAPLLVFS</sequence>
<reference evidence="3" key="1">
    <citation type="submission" date="2021-06" db="EMBL/GenBank/DDBJ databases">
        <title>44 bacteria genomes isolated from Dapeng, Shenzhen.</title>
        <authorList>
            <person name="Zheng W."/>
            <person name="Yu S."/>
            <person name="Huang Y."/>
        </authorList>
    </citation>
    <scope>NUCLEOTIDE SEQUENCE</scope>
    <source>
        <strain evidence="3">DP5N28-2</strain>
    </source>
</reference>
<comment type="similarity">
    <text evidence="1">Belongs to the universal stress protein A family.</text>
</comment>
<evidence type="ECO:0000256" key="1">
    <source>
        <dbReference type="ARBA" id="ARBA00008791"/>
    </source>
</evidence>
<dbReference type="InterPro" id="IPR006015">
    <property type="entry name" value="Universal_stress_UspA"/>
</dbReference>
<dbReference type="SUPFAM" id="SSF52402">
    <property type="entry name" value="Adenine nucleotide alpha hydrolases-like"/>
    <property type="match status" value="1"/>
</dbReference>
<dbReference type="CDD" id="cd00293">
    <property type="entry name" value="USP-like"/>
    <property type="match status" value="1"/>
</dbReference>
<dbReference type="EMBL" id="JAHVHU010000002">
    <property type="protein sequence ID" value="MBY5956726.1"/>
    <property type="molecule type" value="Genomic_DNA"/>
</dbReference>
<proteinExistence type="inferred from homology"/>
<dbReference type="Pfam" id="PF00582">
    <property type="entry name" value="Usp"/>
    <property type="match status" value="1"/>
</dbReference>
<gene>
    <name evidence="3" type="ORF">KUV50_01170</name>
</gene>
<feature type="domain" description="UspA" evidence="2">
    <location>
        <begin position="1"/>
        <end position="141"/>
    </location>
</feature>
<dbReference type="RefSeq" id="WP_222578247.1">
    <property type="nucleotide sequence ID" value="NZ_JAHVHU010000002.1"/>
</dbReference>
<keyword evidence="4" id="KW-1185">Reference proteome</keyword>